<evidence type="ECO:0000313" key="2">
    <source>
        <dbReference type="EMBL" id="PSR73812.1"/>
    </source>
</evidence>
<keyword evidence="3" id="KW-1185">Reference proteome</keyword>
<feature type="compositionally biased region" description="Polar residues" evidence="1">
    <location>
        <begin position="1"/>
        <end position="10"/>
    </location>
</feature>
<name>A0A2R6NN54_9APHY</name>
<dbReference type="AlphaFoldDB" id="A0A2R6NN54"/>
<protein>
    <submittedName>
        <fullName evidence="2">Uncharacterized protein</fullName>
    </submittedName>
</protein>
<accession>A0A2R6NN54</accession>
<gene>
    <name evidence="2" type="ORF">PHLCEN_2v10382</name>
</gene>
<dbReference type="EMBL" id="MLYV02001062">
    <property type="protein sequence ID" value="PSR73812.1"/>
    <property type="molecule type" value="Genomic_DNA"/>
</dbReference>
<evidence type="ECO:0000313" key="3">
    <source>
        <dbReference type="Proteomes" id="UP000186601"/>
    </source>
</evidence>
<dbReference type="Proteomes" id="UP000186601">
    <property type="component" value="Unassembled WGS sequence"/>
</dbReference>
<proteinExistence type="predicted"/>
<feature type="region of interest" description="Disordered" evidence="1">
    <location>
        <begin position="1"/>
        <end position="40"/>
    </location>
</feature>
<evidence type="ECO:0000256" key="1">
    <source>
        <dbReference type="SAM" id="MobiDB-lite"/>
    </source>
</evidence>
<comment type="caution">
    <text evidence="2">The sequence shown here is derived from an EMBL/GenBank/DDBJ whole genome shotgun (WGS) entry which is preliminary data.</text>
</comment>
<sequence length="76" mass="8277">MSDKPSTTTDLFPAIGQVAHDTSNNPESADTQSGQADDDDERAVQEIESLCMKCYEQVLYPVLFIPIHNSKSSAST</sequence>
<reference evidence="2 3" key="1">
    <citation type="submission" date="2018-02" db="EMBL/GenBank/DDBJ databases">
        <title>Genome sequence of the basidiomycete white-rot fungus Phlebia centrifuga.</title>
        <authorList>
            <person name="Granchi Z."/>
            <person name="Peng M."/>
            <person name="de Vries R.P."/>
            <person name="Hilden K."/>
            <person name="Makela M.R."/>
            <person name="Grigoriev I."/>
            <person name="Riley R."/>
        </authorList>
    </citation>
    <scope>NUCLEOTIDE SEQUENCE [LARGE SCALE GENOMIC DNA]</scope>
    <source>
        <strain evidence="2 3">FBCC195</strain>
    </source>
</reference>
<feature type="compositionally biased region" description="Polar residues" evidence="1">
    <location>
        <begin position="20"/>
        <end position="35"/>
    </location>
</feature>
<organism evidence="2 3">
    <name type="scientific">Hermanssonia centrifuga</name>
    <dbReference type="NCBI Taxonomy" id="98765"/>
    <lineage>
        <taxon>Eukaryota</taxon>
        <taxon>Fungi</taxon>
        <taxon>Dikarya</taxon>
        <taxon>Basidiomycota</taxon>
        <taxon>Agaricomycotina</taxon>
        <taxon>Agaricomycetes</taxon>
        <taxon>Polyporales</taxon>
        <taxon>Meruliaceae</taxon>
        <taxon>Hermanssonia</taxon>
    </lineage>
</organism>